<dbReference type="Proteomes" id="UP000184518">
    <property type="component" value="Unassembled WGS sequence"/>
</dbReference>
<name>A0A1M5I8V3_9FLAO</name>
<dbReference type="EMBL" id="FQUT01000012">
    <property type="protein sequence ID" value="SHG24647.1"/>
    <property type="molecule type" value="Genomic_DNA"/>
</dbReference>
<gene>
    <name evidence="1" type="ORF">SAMN05443633_11243</name>
</gene>
<keyword evidence="2" id="KW-1185">Reference proteome</keyword>
<dbReference type="RefSeq" id="WP_072961427.1">
    <property type="nucleotide sequence ID" value="NZ_FQUT01000012.1"/>
</dbReference>
<evidence type="ECO:0000313" key="2">
    <source>
        <dbReference type="Proteomes" id="UP000184518"/>
    </source>
</evidence>
<organism evidence="1 2">
    <name type="scientific">Chryseobacterium arachidis</name>
    <dbReference type="NCBI Taxonomy" id="1416778"/>
    <lineage>
        <taxon>Bacteria</taxon>
        <taxon>Pseudomonadati</taxon>
        <taxon>Bacteroidota</taxon>
        <taxon>Flavobacteriia</taxon>
        <taxon>Flavobacteriales</taxon>
        <taxon>Weeksellaceae</taxon>
        <taxon>Chryseobacterium group</taxon>
        <taxon>Chryseobacterium</taxon>
    </lineage>
</organism>
<evidence type="ECO:0000313" key="1">
    <source>
        <dbReference type="EMBL" id="SHG24647.1"/>
    </source>
</evidence>
<sequence length="242" mass="28017">MDRNQYIENIKKVISTSGYYLTSVIPCPQPGFVYTIGLINSLKFELVFCGTANYDLPELQEIVDKVQEMLSQGLTIDQNFNIENFGNFTLRQTDASWNEKILLGVFDIFDLTEITAYQIVPEEKNKLLDIPDMTQKWDPKDPIWRWMDDEWNYPIPEGSIVATNLAALKGESITEVTRWEEDEWDMYVGASQDVPEEEIRIVPFATMLGIDKSLEAAINLQVEKGLWRENGNDPWENWEEEC</sequence>
<dbReference type="AlphaFoldDB" id="A0A1M5I8V3"/>
<dbReference type="STRING" id="1416778.SAMN05443633_11243"/>
<proteinExistence type="predicted"/>
<evidence type="ECO:0008006" key="3">
    <source>
        <dbReference type="Google" id="ProtNLM"/>
    </source>
</evidence>
<reference evidence="2" key="1">
    <citation type="submission" date="2016-11" db="EMBL/GenBank/DDBJ databases">
        <authorList>
            <person name="Varghese N."/>
            <person name="Submissions S."/>
        </authorList>
    </citation>
    <scope>NUCLEOTIDE SEQUENCE [LARGE SCALE GENOMIC DNA]</scope>
    <source>
        <strain evidence="2">DSM 27619</strain>
    </source>
</reference>
<accession>A0A1M5I8V3</accession>
<protein>
    <recommendedName>
        <fullName evidence="3">DUF4262 domain-containing protein</fullName>
    </recommendedName>
</protein>
<dbReference type="OrthoDB" id="748646at2"/>